<keyword evidence="2" id="KW-0808">Transferase</keyword>
<feature type="domain" description="Glycosyl transferase family 25" evidence="1">
    <location>
        <begin position="2"/>
        <end position="178"/>
    </location>
</feature>
<dbReference type="InterPro" id="IPR002654">
    <property type="entry name" value="Glyco_trans_25"/>
</dbReference>
<evidence type="ECO:0000313" key="3">
    <source>
        <dbReference type="Proteomes" id="UP001549164"/>
    </source>
</evidence>
<keyword evidence="3" id="KW-1185">Reference proteome</keyword>
<name>A0ABV2IA05_9HYPH</name>
<dbReference type="EMBL" id="JBEPLY010000003">
    <property type="protein sequence ID" value="MET3599313.1"/>
    <property type="molecule type" value="Genomic_DNA"/>
</dbReference>
<dbReference type="CDD" id="cd06532">
    <property type="entry name" value="Glyco_transf_25"/>
    <property type="match status" value="1"/>
</dbReference>
<reference evidence="2 3" key="1">
    <citation type="submission" date="2024-06" db="EMBL/GenBank/DDBJ databases">
        <title>Genomic Encyclopedia of Type Strains, Phase IV (KMG-IV): sequencing the most valuable type-strain genomes for metagenomic binning, comparative biology and taxonomic classification.</title>
        <authorList>
            <person name="Goeker M."/>
        </authorList>
    </citation>
    <scope>NUCLEOTIDE SEQUENCE [LARGE SCALE GENOMIC DNA]</scope>
    <source>
        <strain evidence="2 3">DSM 28102</strain>
    </source>
</reference>
<gene>
    <name evidence="2" type="ORF">ABID12_001244</name>
</gene>
<accession>A0ABV2IA05</accession>
<dbReference type="Proteomes" id="UP001549164">
    <property type="component" value="Unassembled WGS sequence"/>
</dbReference>
<protein>
    <submittedName>
        <fullName evidence="2">Glycosyl transferase family 25</fullName>
    </submittedName>
</protein>
<proteinExistence type="predicted"/>
<organism evidence="2 3">
    <name type="scientific">Martelella mangrovi</name>
    <dbReference type="NCBI Taxonomy" id="1397477"/>
    <lineage>
        <taxon>Bacteria</taxon>
        <taxon>Pseudomonadati</taxon>
        <taxon>Pseudomonadota</taxon>
        <taxon>Alphaproteobacteria</taxon>
        <taxon>Hyphomicrobiales</taxon>
        <taxon>Aurantimonadaceae</taxon>
        <taxon>Martelella</taxon>
    </lineage>
</organism>
<evidence type="ECO:0000259" key="1">
    <source>
        <dbReference type="Pfam" id="PF01755"/>
    </source>
</evidence>
<dbReference type="GO" id="GO:0016740">
    <property type="term" value="F:transferase activity"/>
    <property type="evidence" value="ECO:0007669"/>
    <property type="project" value="UniProtKB-KW"/>
</dbReference>
<evidence type="ECO:0000313" key="2">
    <source>
        <dbReference type="EMBL" id="MET3599313.1"/>
    </source>
</evidence>
<comment type="caution">
    <text evidence="2">The sequence shown here is derived from an EMBL/GenBank/DDBJ whole genome shotgun (WGS) entry which is preliminary data.</text>
</comment>
<dbReference type="RefSeq" id="WP_354433510.1">
    <property type="nucleotide sequence ID" value="NZ_JBEPLY010000003.1"/>
</dbReference>
<sequence length="267" mass="29745">MKIYILNLESDRDRFEHAARAFEAKGLAFERLAAVDGRTMTAEELSACLAYPAAGSYDLSPSQVGCYLSHVHAWQRFLETDAATVAIFEDDVHLGEGIEQVLAAPETWLPEDTDILKLETCLQKVPLPADAEGGTVAGRSIIRLTGRHHGSAGYLLTRKGAEKLLRNSRKLAVGVDAMLFNPRSEIAERPVVYQIDPAICIQDDIADQCGLVSRTGFQSHNVPGRKKSHGVTPFERLRYRIRDRLRVACLKARDALRGYRKRVVTFR</sequence>
<dbReference type="Pfam" id="PF01755">
    <property type="entry name" value="Glyco_transf_25"/>
    <property type="match status" value="1"/>
</dbReference>